<dbReference type="InterPro" id="IPR018321">
    <property type="entry name" value="Glucosamine6P_isomerase_CS"/>
</dbReference>
<dbReference type="RefSeq" id="WP_022938008.1">
    <property type="nucleotide sequence ID" value="NZ_CABKRQ010000004.1"/>
</dbReference>
<evidence type="ECO:0000259" key="1">
    <source>
        <dbReference type="Pfam" id="PF01182"/>
    </source>
</evidence>
<keyword evidence="3" id="KW-1185">Reference proteome</keyword>
<dbReference type="GO" id="GO:0005975">
    <property type="term" value="P:carbohydrate metabolic process"/>
    <property type="evidence" value="ECO:0007669"/>
    <property type="project" value="InterPro"/>
</dbReference>
<dbReference type="STRING" id="1034346.GCA_000313565_01705"/>
<feature type="domain" description="Glucosamine/galactosamine-6-phosphate isomerase" evidence="1">
    <location>
        <begin position="10"/>
        <end position="232"/>
    </location>
</feature>
<comment type="caution">
    <text evidence="2">The sequence shown here is derived from an EMBL/GenBank/DDBJ whole genome shotgun (WGS) entry which is preliminary data.</text>
</comment>
<dbReference type="SUPFAM" id="SSF100950">
    <property type="entry name" value="NagB/RpiA/CoA transferase-like"/>
    <property type="match status" value="1"/>
</dbReference>
<dbReference type="PROSITE" id="PS01161">
    <property type="entry name" value="GLC_GALNAC_ISOMERASE"/>
    <property type="match status" value="1"/>
</dbReference>
<dbReference type="GO" id="GO:0006044">
    <property type="term" value="P:N-acetylglucosamine metabolic process"/>
    <property type="evidence" value="ECO:0007669"/>
    <property type="project" value="InterPro"/>
</dbReference>
<dbReference type="AlphaFoldDB" id="A0A318LF01"/>
<protein>
    <submittedName>
        <fullName evidence="2">6-phosphogluconolactonase/glucosamine-6-phosphate isomerase/deaminase</fullName>
    </submittedName>
</protein>
<gene>
    <name evidence="2" type="ORF">DES51_104213</name>
</gene>
<dbReference type="InterPro" id="IPR052960">
    <property type="entry name" value="GlcN6P_deaminase-like"/>
</dbReference>
<dbReference type="Proteomes" id="UP000247612">
    <property type="component" value="Unassembled WGS sequence"/>
</dbReference>
<proteinExistence type="predicted"/>
<sequence>MRFIVTKDYQELSQVMAQLMLKHMHSTKKRVNIAITTGETPVEGYKLLAAQTRDKAYFNHVHYYIFDEFWYKNDPVGICRASLDRKYFNLANVADDHIHNLTEVNKDRVDDEIKQDGGLDLVLMGIGTNGHFCGNQPETFKSWDEGVHTIDAHATKVIEDLMVQLLHEDLNSDDETRIPEHYITMGPKTIMAANSIVFILSGKAKAETARKAFFEPITQDFPVSIFQLHQDVTVILDQEAASEIIDKIK</sequence>
<reference evidence="2 3" key="1">
    <citation type="submission" date="2018-05" db="EMBL/GenBank/DDBJ databases">
        <title>Genomic Encyclopedia of Type Strains, Phase IV (KMG-IV): sequencing the most valuable type-strain genomes for metagenomic binning, comparative biology and taxonomic classification.</title>
        <authorList>
            <person name="Goeker M."/>
        </authorList>
    </citation>
    <scope>NUCLEOTIDE SEQUENCE [LARGE SCALE GENOMIC DNA]</scope>
    <source>
        <strain evidence="2 3">JC118</strain>
    </source>
</reference>
<dbReference type="PANTHER" id="PTHR42892:SF1">
    <property type="entry name" value="GLUCOSAMINE-6-PHOSPHATE ISOMERASE"/>
    <property type="match status" value="1"/>
</dbReference>
<dbReference type="OrthoDB" id="9810967at2"/>
<dbReference type="GO" id="GO:0016853">
    <property type="term" value="F:isomerase activity"/>
    <property type="evidence" value="ECO:0007669"/>
    <property type="project" value="UniProtKB-KW"/>
</dbReference>
<dbReference type="InterPro" id="IPR037171">
    <property type="entry name" value="NagB/RpiA_transferase-like"/>
</dbReference>
<accession>A0A318LF01</accession>
<evidence type="ECO:0000313" key="3">
    <source>
        <dbReference type="Proteomes" id="UP000247612"/>
    </source>
</evidence>
<name>A0A318LF01_9FIRM</name>
<dbReference type="GO" id="GO:0004342">
    <property type="term" value="F:glucosamine-6-phosphate deaminase activity"/>
    <property type="evidence" value="ECO:0007669"/>
    <property type="project" value="InterPro"/>
</dbReference>
<keyword evidence="2" id="KW-0413">Isomerase</keyword>
<dbReference type="Pfam" id="PF01182">
    <property type="entry name" value="Glucosamine_iso"/>
    <property type="match status" value="1"/>
</dbReference>
<dbReference type="Gene3D" id="3.40.50.1360">
    <property type="match status" value="1"/>
</dbReference>
<dbReference type="EMBL" id="QJKH01000004">
    <property type="protein sequence ID" value="PXX80207.1"/>
    <property type="molecule type" value="Genomic_DNA"/>
</dbReference>
<dbReference type="PANTHER" id="PTHR42892">
    <property type="entry name" value="GLUCOSAMINE-6-PHOSPHATE DEAMINASE-LIKE PROTEIN BT_0258-RELATED"/>
    <property type="match status" value="1"/>
</dbReference>
<organism evidence="2 3">
    <name type="scientific">Dielma fastidiosa</name>
    <dbReference type="NCBI Taxonomy" id="1034346"/>
    <lineage>
        <taxon>Bacteria</taxon>
        <taxon>Bacillati</taxon>
        <taxon>Bacillota</taxon>
        <taxon>Erysipelotrichia</taxon>
        <taxon>Erysipelotrichales</taxon>
        <taxon>Erysipelotrichaceae</taxon>
        <taxon>Dielma</taxon>
    </lineage>
</organism>
<dbReference type="InterPro" id="IPR006148">
    <property type="entry name" value="Glc/Gal-6P_isomerase"/>
</dbReference>
<evidence type="ECO:0000313" key="2">
    <source>
        <dbReference type="EMBL" id="PXX80207.1"/>
    </source>
</evidence>